<sequence>MSGQPTRAGLPPEATGNTLVARIPGQWRAFFAFLRHPALPDRADLSLRASARALPPLFALDMALMALVLGSIGLATSLGMKMPEHMLEELKLTPLLVGFIVVGAPIAEETLFRGWLSGRPGHVLAVLALLAGGLALALVPSPALKLAGFTAGIALAVLALFVLRHRDAWGWFQRRFRWFYYGGAALFAAVHLTNFGGGSAAMLPLVLPQFMLALILGYLRVNRGLATGAALHILHNAAFVGLMLAAAS</sequence>
<proteinExistence type="predicted"/>
<evidence type="ECO:0000259" key="2">
    <source>
        <dbReference type="Pfam" id="PF02517"/>
    </source>
</evidence>
<feature type="transmembrane region" description="Helical" evidence="1">
    <location>
        <begin position="226"/>
        <end position="247"/>
    </location>
</feature>
<feature type="domain" description="CAAX prenyl protease 2/Lysostaphin resistance protein A-like" evidence="2">
    <location>
        <begin position="94"/>
        <end position="237"/>
    </location>
</feature>
<dbReference type="InterPro" id="IPR003675">
    <property type="entry name" value="Rce1/LyrA-like_dom"/>
</dbReference>
<keyword evidence="1" id="KW-0472">Membrane</keyword>
<evidence type="ECO:0000313" key="3">
    <source>
        <dbReference type="EMBL" id="GGE05600.1"/>
    </source>
</evidence>
<feature type="transmembrane region" description="Helical" evidence="1">
    <location>
        <begin position="57"/>
        <end position="80"/>
    </location>
</feature>
<name>A0ABQ1SD39_9SPHN</name>
<dbReference type="Proteomes" id="UP000619041">
    <property type="component" value="Unassembled WGS sequence"/>
</dbReference>
<dbReference type="EMBL" id="BMKL01000001">
    <property type="protein sequence ID" value="GGE05600.1"/>
    <property type="molecule type" value="Genomic_DNA"/>
</dbReference>
<feature type="transmembrane region" description="Helical" evidence="1">
    <location>
        <begin position="92"/>
        <end position="111"/>
    </location>
</feature>
<feature type="transmembrane region" description="Helical" evidence="1">
    <location>
        <begin position="123"/>
        <end position="140"/>
    </location>
</feature>
<protein>
    <recommendedName>
        <fullName evidence="2">CAAX prenyl protease 2/Lysostaphin resistance protein A-like domain-containing protein</fullName>
    </recommendedName>
</protein>
<organism evidence="3 4">
    <name type="scientific">Tsuneonella deserti</name>
    <dbReference type="NCBI Taxonomy" id="2035528"/>
    <lineage>
        <taxon>Bacteria</taxon>
        <taxon>Pseudomonadati</taxon>
        <taxon>Pseudomonadota</taxon>
        <taxon>Alphaproteobacteria</taxon>
        <taxon>Sphingomonadales</taxon>
        <taxon>Erythrobacteraceae</taxon>
        <taxon>Tsuneonella</taxon>
    </lineage>
</organism>
<keyword evidence="4" id="KW-1185">Reference proteome</keyword>
<feature type="transmembrane region" description="Helical" evidence="1">
    <location>
        <begin position="201"/>
        <end position="219"/>
    </location>
</feature>
<keyword evidence="1" id="KW-0812">Transmembrane</keyword>
<keyword evidence="1" id="KW-1133">Transmembrane helix</keyword>
<comment type="caution">
    <text evidence="3">The sequence shown here is derived from an EMBL/GenBank/DDBJ whole genome shotgun (WGS) entry which is preliminary data.</text>
</comment>
<dbReference type="Pfam" id="PF02517">
    <property type="entry name" value="Rce1-like"/>
    <property type="match status" value="1"/>
</dbReference>
<dbReference type="RefSeq" id="WP_188645554.1">
    <property type="nucleotide sequence ID" value="NZ_BMKL01000001.1"/>
</dbReference>
<accession>A0ABQ1SD39</accession>
<feature type="transmembrane region" description="Helical" evidence="1">
    <location>
        <begin position="146"/>
        <end position="164"/>
    </location>
</feature>
<evidence type="ECO:0000256" key="1">
    <source>
        <dbReference type="SAM" id="Phobius"/>
    </source>
</evidence>
<gene>
    <name evidence="3" type="ORF">GCM10011515_26430</name>
</gene>
<feature type="transmembrane region" description="Helical" evidence="1">
    <location>
        <begin position="176"/>
        <end position="195"/>
    </location>
</feature>
<reference evidence="4" key="1">
    <citation type="journal article" date="2019" name="Int. J. Syst. Evol. Microbiol.">
        <title>The Global Catalogue of Microorganisms (GCM) 10K type strain sequencing project: providing services to taxonomists for standard genome sequencing and annotation.</title>
        <authorList>
            <consortium name="The Broad Institute Genomics Platform"/>
            <consortium name="The Broad Institute Genome Sequencing Center for Infectious Disease"/>
            <person name="Wu L."/>
            <person name="Ma J."/>
        </authorList>
    </citation>
    <scope>NUCLEOTIDE SEQUENCE [LARGE SCALE GENOMIC DNA]</scope>
    <source>
        <strain evidence="4">CGMCC 1.15959</strain>
    </source>
</reference>
<evidence type="ECO:0000313" key="4">
    <source>
        <dbReference type="Proteomes" id="UP000619041"/>
    </source>
</evidence>